<evidence type="ECO:0000313" key="1">
    <source>
        <dbReference type="EMBL" id="EXB44959.1"/>
    </source>
</evidence>
<evidence type="ECO:0000313" key="2">
    <source>
        <dbReference type="Proteomes" id="UP000030645"/>
    </source>
</evidence>
<sequence>MELVYALLRRGARQRSPKRYSRIELRFAEADNKEPKGDIGVGVSHRSRLTNLHF</sequence>
<proteinExistence type="predicted"/>
<accession>W9QZ51</accession>
<reference evidence="2" key="1">
    <citation type="submission" date="2013-01" db="EMBL/GenBank/DDBJ databases">
        <title>Draft Genome Sequence of a Mulberry Tree, Morus notabilis C.K. Schneid.</title>
        <authorList>
            <person name="He N."/>
            <person name="Zhao S."/>
        </authorList>
    </citation>
    <scope>NUCLEOTIDE SEQUENCE</scope>
</reference>
<dbReference type="AlphaFoldDB" id="W9QZ51"/>
<protein>
    <submittedName>
        <fullName evidence="1">Uncharacterized protein</fullName>
    </submittedName>
</protein>
<name>W9QZ51_9ROSA</name>
<dbReference type="EMBL" id="KE343883">
    <property type="protein sequence ID" value="EXB44959.1"/>
    <property type="molecule type" value="Genomic_DNA"/>
</dbReference>
<keyword evidence="2" id="KW-1185">Reference proteome</keyword>
<organism evidence="1 2">
    <name type="scientific">Morus notabilis</name>
    <dbReference type="NCBI Taxonomy" id="981085"/>
    <lineage>
        <taxon>Eukaryota</taxon>
        <taxon>Viridiplantae</taxon>
        <taxon>Streptophyta</taxon>
        <taxon>Embryophyta</taxon>
        <taxon>Tracheophyta</taxon>
        <taxon>Spermatophyta</taxon>
        <taxon>Magnoliopsida</taxon>
        <taxon>eudicotyledons</taxon>
        <taxon>Gunneridae</taxon>
        <taxon>Pentapetalae</taxon>
        <taxon>rosids</taxon>
        <taxon>fabids</taxon>
        <taxon>Rosales</taxon>
        <taxon>Moraceae</taxon>
        <taxon>Moreae</taxon>
        <taxon>Morus</taxon>
    </lineage>
</organism>
<dbReference type="Proteomes" id="UP000030645">
    <property type="component" value="Unassembled WGS sequence"/>
</dbReference>
<gene>
    <name evidence="1" type="ORF">L484_026548</name>
</gene>